<comment type="caution">
    <text evidence="5">The sequence shown here is derived from an EMBL/GenBank/DDBJ whole genome shotgun (WGS) entry which is preliminary data.</text>
</comment>
<dbReference type="InterPro" id="IPR036452">
    <property type="entry name" value="Ribo_hydro-like"/>
</dbReference>
<keyword evidence="6" id="KW-1185">Reference proteome</keyword>
<dbReference type="SUPFAM" id="SSF53590">
    <property type="entry name" value="Nucleoside hydrolase"/>
    <property type="match status" value="1"/>
</dbReference>
<dbReference type="EMBL" id="JBHRZH010000006">
    <property type="protein sequence ID" value="MFC3761210.1"/>
    <property type="molecule type" value="Genomic_DNA"/>
</dbReference>
<reference evidence="6" key="1">
    <citation type="journal article" date="2019" name="Int. J. Syst. Evol. Microbiol.">
        <title>The Global Catalogue of Microorganisms (GCM) 10K type strain sequencing project: providing services to taxonomists for standard genome sequencing and annotation.</title>
        <authorList>
            <consortium name="The Broad Institute Genomics Platform"/>
            <consortium name="The Broad Institute Genome Sequencing Center for Infectious Disease"/>
            <person name="Wu L."/>
            <person name="Ma J."/>
        </authorList>
    </citation>
    <scope>NUCLEOTIDE SEQUENCE [LARGE SCALE GENOMIC DNA]</scope>
    <source>
        <strain evidence="6">CGMCC 4.7241</strain>
    </source>
</reference>
<dbReference type="Pfam" id="PF01156">
    <property type="entry name" value="IU_nuc_hydro"/>
    <property type="match status" value="1"/>
</dbReference>
<keyword evidence="3" id="KW-0732">Signal</keyword>
<dbReference type="InterPro" id="IPR023186">
    <property type="entry name" value="IUNH"/>
</dbReference>
<evidence type="ECO:0000259" key="4">
    <source>
        <dbReference type="Pfam" id="PF01156"/>
    </source>
</evidence>
<evidence type="ECO:0000256" key="1">
    <source>
        <dbReference type="ARBA" id="ARBA00022801"/>
    </source>
</evidence>
<proteinExistence type="predicted"/>
<sequence>MLSFLRTIVVVLALGAAGTLGTASAEPVSSTPRPIPVVYDSDLDFDDASTLAFLCQAHKQRRIELRAVTVVDNGIGTAGRSLTHARQILKRCGLPNVPVADGSPNGVHPAPPEARETFERVLTGALDDAGIPYRPAPYTAAQLIARTVLASPRNVTVLATGPLTNVATALSSNPRVPQKIARLYVMGGAFDVGGNLFGSTTGGFDNTQEVNQWIDPIAADTVYETMPDGRVRIVPLDATNHVLITQEYIDRLGANAKTVEAKLVHSIVTQPDMPPLIELDIMFWWDALAASSIVDDTVTYRLRPVDVVLEGASSGRTIDVPNGTPQLVGTTADGARFENVFRNVLNGG</sequence>
<feature type="domain" description="Inosine/uridine-preferring nucleoside hydrolase" evidence="4">
    <location>
        <begin position="37"/>
        <end position="335"/>
    </location>
</feature>
<feature type="signal peptide" evidence="3">
    <location>
        <begin position="1"/>
        <end position="25"/>
    </location>
</feature>
<dbReference type="Gene3D" id="3.90.245.10">
    <property type="entry name" value="Ribonucleoside hydrolase-like"/>
    <property type="match status" value="1"/>
</dbReference>
<keyword evidence="1 5" id="KW-0378">Hydrolase</keyword>
<dbReference type="GO" id="GO:0016787">
    <property type="term" value="F:hydrolase activity"/>
    <property type="evidence" value="ECO:0007669"/>
    <property type="project" value="UniProtKB-KW"/>
</dbReference>
<feature type="chain" id="PRO_5047303144" evidence="3">
    <location>
        <begin position="26"/>
        <end position="348"/>
    </location>
</feature>
<gene>
    <name evidence="5" type="ORF">ACFOUW_10195</name>
</gene>
<accession>A0ABV7Y7H1</accession>
<dbReference type="Proteomes" id="UP001595699">
    <property type="component" value="Unassembled WGS sequence"/>
</dbReference>
<name>A0ABV7Y7H1_9ACTN</name>
<evidence type="ECO:0000256" key="2">
    <source>
        <dbReference type="ARBA" id="ARBA00023295"/>
    </source>
</evidence>
<evidence type="ECO:0000313" key="6">
    <source>
        <dbReference type="Proteomes" id="UP001595699"/>
    </source>
</evidence>
<evidence type="ECO:0000256" key="3">
    <source>
        <dbReference type="SAM" id="SignalP"/>
    </source>
</evidence>
<dbReference type="RefSeq" id="WP_205117423.1">
    <property type="nucleotide sequence ID" value="NZ_JAFBCM010000001.1"/>
</dbReference>
<dbReference type="PANTHER" id="PTHR12304">
    <property type="entry name" value="INOSINE-URIDINE PREFERRING NUCLEOSIDE HYDROLASE"/>
    <property type="match status" value="1"/>
</dbReference>
<dbReference type="InterPro" id="IPR001910">
    <property type="entry name" value="Inosine/uridine_hydrolase_dom"/>
</dbReference>
<organism evidence="5 6">
    <name type="scientific">Tenggerimyces flavus</name>
    <dbReference type="NCBI Taxonomy" id="1708749"/>
    <lineage>
        <taxon>Bacteria</taxon>
        <taxon>Bacillati</taxon>
        <taxon>Actinomycetota</taxon>
        <taxon>Actinomycetes</taxon>
        <taxon>Propionibacteriales</taxon>
        <taxon>Nocardioidaceae</taxon>
        <taxon>Tenggerimyces</taxon>
    </lineage>
</organism>
<evidence type="ECO:0000313" key="5">
    <source>
        <dbReference type="EMBL" id="MFC3761210.1"/>
    </source>
</evidence>
<keyword evidence="2" id="KW-0326">Glycosidase</keyword>
<protein>
    <submittedName>
        <fullName evidence="5">Nucleoside hydrolase</fullName>
    </submittedName>
</protein>
<dbReference type="PANTHER" id="PTHR12304:SF46">
    <property type="entry name" value="INOSINE-ADENOSINE-GUANOSINE-NUCLEOSIDE HYDROLASE"/>
    <property type="match status" value="1"/>
</dbReference>